<dbReference type="EMBL" id="BMKM01000002">
    <property type="protein sequence ID" value="GGE15605.1"/>
    <property type="molecule type" value="Genomic_DNA"/>
</dbReference>
<gene>
    <name evidence="6" type="primary">nreC</name>
    <name evidence="6" type="ORF">GCM10011516_11700</name>
</gene>
<dbReference type="SMART" id="SM00421">
    <property type="entry name" value="HTH_LUXR"/>
    <property type="match status" value="1"/>
</dbReference>
<sequence>MSMMKIGLMDDELLFTEGLSLLIERIPDCQVVYKNNNPATLIQDFRDLKEEELPDILLLDIQMEPISGLVLVEQLLPNFPNIKILILSSHYKSNMIGHMLKLGVSGFLPKVVDLEVLKLALKTVYQTGVYVSAADYQLLHQYLNNPNKKVSFDLKDQLTDREVEVIRLICQEFTNQEIADQLFLSKRTVESHRQRVLDKLGLKNTIGLVIYALANEIFVPKK</sequence>
<dbReference type="PANTHER" id="PTHR43214">
    <property type="entry name" value="TWO-COMPONENT RESPONSE REGULATOR"/>
    <property type="match status" value="1"/>
</dbReference>
<reference evidence="6" key="2">
    <citation type="submission" date="2020-09" db="EMBL/GenBank/DDBJ databases">
        <authorList>
            <person name="Sun Q."/>
            <person name="Zhou Y."/>
        </authorList>
    </citation>
    <scope>NUCLEOTIDE SEQUENCE</scope>
    <source>
        <strain evidence="6">CGMCC 1.15966</strain>
    </source>
</reference>
<evidence type="ECO:0000256" key="2">
    <source>
        <dbReference type="ARBA" id="ARBA00023125"/>
    </source>
</evidence>
<dbReference type="InterPro" id="IPR001789">
    <property type="entry name" value="Sig_transdc_resp-reg_receiver"/>
</dbReference>
<dbReference type="PROSITE" id="PS50110">
    <property type="entry name" value="RESPONSE_REGULATORY"/>
    <property type="match status" value="1"/>
</dbReference>
<feature type="modified residue" description="4-aspartylphosphate" evidence="3">
    <location>
        <position position="60"/>
    </location>
</feature>
<dbReference type="PROSITE" id="PS50043">
    <property type="entry name" value="HTH_LUXR_2"/>
    <property type="match status" value="1"/>
</dbReference>
<feature type="domain" description="HTH luxR-type" evidence="4">
    <location>
        <begin position="151"/>
        <end position="216"/>
    </location>
</feature>
<dbReference type="Pfam" id="PF00072">
    <property type="entry name" value="Response_reg"/>
    <property type="match status" value="1"/>
</dbReference>
<dbReference type="InterPro" id="IPR039420">
    <property type="entry name" value="WalR-like"/>
</dbReference>
<dbReference type="PRINTS" id="PR00038">
    <property type="entry name" value="HTHLUXR"/>
</dbReference>
<feature type="domain" description="Response regulatory" evidence="5">
    <location>
        <begin position="5"/>
        <end position="125"/>
    </location>
</feature>
<dbReference type="GO" id="GO:0006355">
    <property type="term" value="P:regulation of DNA-templated transcription"/>
    <property type="evidence" value="ECO:0007669"/>
    <property type="project" value="InterPro"/>
</dbReference>
<evidence type="ECO:0000259" key="5">
    <source>
        <dbReference type="PROSITE" id="PS50110"/>
    </source>
</evidence>
<proteinExistence type="predicted"/>
<dbReference type="SMART" id="SM00448">
    <property type="entry name" value="REC"/>
    <property type="match status" value="1"/>
</dbReference>
<dbReference type="InterPro" id="IPR016032">
    <property type="entry name" value="Sig_transdc_resp-reg_C-effctor"/>
</dbReference>
<dbReference type="AlphaFoldDB" id="A0A8H9FYJ7"/>
<dbReference type="Pfam" id="PF00196">
    <property type="entry name" value="GerE"/>
    <property type="match status" value="1"/>
</dbReference>
<dbReference type="SUPFAM" id="SSF46894">
    <property type="entry name" value="C-terminal effector domain of the bipartite response regulators"/>
    <property type="match status" value="1"/>
</dbReference>
<dbReference type="GO" id="GO:0000160">
    <property type="term" value="P:phosphorelay signal transduction system"/>
    <property type="evidence" value="ECO:0007669"/>
    <property type="project" value="InterPro"/>
</dbReference>
<evidence type="ECO:0000313" key="6">
    <source>
        <dbReference type="EMBL" id="GGE15605.1"/>
    </source>
</evidence>
<dbReference type="RefSeq" id="WP_182498895.1">
    <property type="nucleotide sequence ID" value="NZ_BMKM01000002.1"/>
</dbReference>
<reference evidence="6" key="1">
    <citation type="journal article" date="2014" name="Int. J. Syst. Evol. Microbiol.">
        <title>Complete genome sequence of Corynebacterium casei LMG S-19264T (=DSM 44701T), isolated from a smear-ripened cheese.</title>
        <authorList>
            <consortium name="US DOE Joint Genome Institute (JGI-PGF)"/>
            <person name="Walter F."/>
            <person name="Albersmeier A."/>
            <person name="Kalinowski J."/>
            <person name="Ruckert C."/>
        </authorList>
    </citation>
    <scope>NUCLEOTIDE SEQUENCE</scope>
    <source>
        <strain evidence="6">CGMCC 1.15966</strain>
    </source>
</reference>
<keyword evidence="7" id="KW-1185">Reference proteome</keyword>
<dbReference type="SUPFAM" id="SSF52172">
    <property type="entry name" value="CheY-like"/>
    <property type="match status" value="1"/>
</dbReference>
<dbReference type="Proteomes" id="UP000614460">
    <property type="component" value="Unassembled WGS sequence"/>
</dbReference>
<dbReference type="InterPro" id="IPR011006">
    <property type="entry name" value="CheY-like_superfamily"/>
</dbReference>
<dbReference type="InterPro" id="IPR058245">
    <property type="entry name" value="NreC/VraR/RcsB-like_REC"/>
</dbReference>
<evidence type="ECO:0000256" key="3">
    <source>
        <dbReference type="PROSITE-ProRule" id="PRU00169"/>
    </source>
</evidence>
<evidence type="ECO:0000256" key="1">
    <source>
        <dbReference type="ARBA" id="ARBA00022553"/>
    </source>
</evidence>
<organism evidence="6 7">
    <name type="scientific">Sphingobacterium cellulitidis</name>
    <dbReference type="NCBI Taxonomy" id="1768011"/>
    <lineage>
        <taxon>Bacteria</taxon>
        <taxon>Pseudomonadati</taxon>
        <taxon>Bacteroidota</taxon>
        <taxon>Sphingobacteriia</taxon>
        <taxon>Sphingobacteriales</taxon>
        <taxon>Sphingobacteriaceae</taxon>
        <taxon>Sphingobacterium</taxon>
    </lineage>
</organism>
<dbReference type="Gene3D" id="3.40.50.2300">
    <property type="match status" value="1"/>
</dbReference>
<keyword evidence="1 3" id="KW-0597">Phosphoprotein</keyword>
<protein>
    <submittedName>
        <fullName evidence="6">Oxygen regulatory protein NreC</fullName>
    </submittedName>
</protein>
<evidence type="ECO:0000259" key="4">
    <source>
        <dbReference type="PROSITE" id="PS50043"/>
    </source>
</evidence>
<evidence type="ECO:0000313" key="7">
    <source>
        <dbReference type="Proteomes" id="UP000614460"/>
    </source>
</evidence>
<dbReference type="GO" id="GO:0003677">
    <property type="term" value="F:DNA binding"/>
    <property type="evidence" value="ECO:0007669"/>
    <property type="project" value="UniProtKB-KW"/>
</dbReference>
<name>A0A8H9FYJ7_9SPHI</name>
<accession>A0A8H9FYJ7</accession>
<dbReference type="InterPro" id="IPR000792">
    <property type="entry name" value="Tscrpt_reg_LuxR_C"/>
</dbReference>
<comment type="caution">
    <text evidence="6">The sequence shown here is derived from an EMBL/GenBank/DDBJ whole genome shotgun (WGS) entry which is preliminary data.</text>
</comment>
<dbReference type="CDD" id="cd17535">
    <property type="entry name" value="REC_NarL-like"/>
    <property type="match status" value="1"/>
</dbReference>
<dbReference type="CDD" id="cd06170">
    <property type="entry name" value="LuxR_C_like"/>
    <property type="match status" value="1"/>
</dbReference>
<keyword evidence="2" id="KW-0238">DNA-binding</keyword>
<dbReference type="PANTHER" id="PTHR43214:SF43">
    <property type="entry name" value="TWO-COMPONENT RESPONSE REGULATOR"/>
    <property type="match status" value="1"/>
</dbReference>